<comment type="caution">
    <text evidence="12">The sequence shown here is derived from an EMBL/GenBank/DDBJ whole genome shotgun (WGS) entry which is preliminary data.</text>
</comment>
<dbReference type="InterPro" id="IPR017932">
    <property type="entry name" value="GATase_2_dom"/>
</dbReference>
<dbReference type="InterPro" id="IPR051786">
    <property type="entry name" value="ASN_synthetase/amidase"/>
</dbReference>
<dbReference type="InterPro" id="IPR006426">
    <property type="entry name" value="Asn_synth_AEB"/>
</dbReference>
<keyword evidence="5 9" id="KW-0067">ATP-binding</keyword>
<feature type="binding site" evidence="9">
    <location>
        <position position="101"/>
    </location>
    <ligand>
        <name>L-glutamine</name>
        <dbReference type="ChEBI" id="CHEBI:58359"/>
    </ligand>
</feature>
<keyword evidence="4 9" id="KW-0547">Nucleotide-binding</keyword>
<dbReference type="InterPro" id="IPR001962">
    <property type="entry name" value="Asn_synthase"/>
</dbReference>
<dbReference type="PIRSF" id="PIRSF001589">
    <property type="entry name" value="Asn_synthetase_glu-h"/>
    <property type="match status" value="1"/>
</dbReference>
<feature type="site" description="Important for beta-aspartyl-AMP intermediate formation" evidence="10">
    <location>
        <position position="369"/>
    </location>
</feature>
<protein>
    <recommendedName>
        <fullName evidence="3">asparagine synthase (glutamine-hydrolyzing)</fullName>
        <ecNumber evidence="3">6.3.5.4</ecNumber>
    </recommendedName>
</protein>
<keyword evidence="8" id="KW-0061">Asparagine biosynthesis</keyword>
<dbReference type="Pfam" id="PF13537">
    <property type="entry name" value="GATase_7"/>
    <property type="match status" value="1"/>
</dbReference>
<evidence type="ECO:0000256" key="1">
    <source>
        <dbReference type="ARBA" id="ARBA00005187"/>
    </source>
</evidence>
<evidence type="ECO:0000256" key="9">
    <source>
        <dbReference type="PIRSR" id="PIRSR001589-2"/>
    </source>
</evidence>
<dbReference type="InterPro" id="IPR014729">
    <property type="entry name" value="Rossmann-like_a/b/a_fold"/>
</dbReference>
<proteinExistence type="inferred from homology"/>
<organism evidence="12 13">
    <name type="scientific">Candidatus Buchananbacteria bacterium RBG_13_36_9</name>
    <dbReference type="NCBI Taxonomy" id="1797530"/>
    <lineage>
        <taxon>Bacteria</taxon>
        <taxon>Candidatus Buchananiibacteriota</taxon>
    </lineage>
</organism>
<name>A0A1G1XM13_9BACT</name>
<feature type="domain" description="Glutamine amidotransferase type-2" evidence="11">
    <location>
        <begin position="2"/>
        <end position="217"/>
    </location>
</feature>
<dbReference type="EMBL" id="MHHZ01000021">
    <property type="protein sequence ID" value="OGY41175.1"/>
    <property type="molecule type" value="Genomic_DNA"/>
</dbReference>
<comment type="catalytic activity">
    <reaction evidence="7">
        <text>L-aspartate + L-glutamine + ATP + H2O = L-asparagine + L-glutamate + AMP + diphosphate + H(+)</text>
        <dbReference type="Rhea" id="RHEA:12228"/>
        <dbReference type="ChEBI" id="CHEBI:15377"/>
        <dbReference type="ChEBI" id="CHEBI:15378"/>
        <dbReference type="ChEBI" id="CHEBI:29985"/>
        <dbReference type="ChEBI" id="CHEBI:29991"/>
        <dbReference type="ChEBI" id="CHEBI:30616"/>
        <dbReference type="ChEBI" id="CHEBI:33019"/>
        <dbReference type="ChEBI" id="CHEBI:58048"/>
        <dbReference type="ChEBI" id="CHEBI:58359"/>
        <dbReference type="ChEBI" id="CHEBI:456215"/>
        <dbReference type="EC" id="6.3.5.4"/>
    </reaction>
</comment>
<evidence type="ECO:0000313" key="13">
    <source>
        <dbReference type="Proteomes" id="UP000176498"/>
    </source>
</evidence>
<dbReference type="Proteomes" id="UP000176498">
    <property type="component" value="Unassembled WGS sequence"/>
</dbReference>
<evidence type="ECO:0000256" key="4">
    <source>
        <dbReference type="ARBA" id="ARBA00022741"/>
    </source>
</evidence>
<dbReference type="InterPro" id="IPR029055">
    <property type="entry name" value="Ntn_hydrolases_N"/>
</dbReference>
<comment type="similarity">
    <text evidence="2">Belongs to the asparagine synthetase family.</text>
</comment>
<evidence type="ECO:0000313" key="12">
    <source>
        <dbReference type="EMBL" id="OGY41175.1"/>
    </source>
</evidence>
<reference evidence="12 13" key="1">
    <citation type="journal article" date="2016" name="Nat. Commun.">
        <title>Thousands of microbial genomes shed light on interconnected biogeochemical processes in an aquifer system.</title>
        <authorList>
            <person name="Anantharaman K."/>
            <person name="Brown C.T."/>
            <person name="Hug L.A."/>
            <person name="Sharon I."/>
            <person name="Castelle C.J."/>
            <person name="Probst A.J."/>
            <person name="Thomas B.C."/>
            <person name="Singh A."/>
            <person name="Wilkins M.J."/>
            <person name="Karaoz U."/>
            <person name="Brodie E.L."/>
            <person name="Williams K.H."/>
            <person name="Hubbard S.S."/>
            <person name="Banfield J.F."/>
        </authorList>
    </citation>
    <scope>NUCLEOTIDE SEQUENCE [LARGE SCALE GENOMIC DNA]</scope>
</reference>
<accession>A0A1G1XM13</accession>
<dbReference type="NCBIfam" id="TIGR01536">
    <property type="entry name" value="asn_synth_AEB"/>
    <property type="match status" value="1"/>
</dbReference>
<dbReference type="PROSITE" id="PS51278">
    <property type="entry name" value="GATASE_TYPE_2"/>
    <property type="match status" value="1"/>
</dbReference>
<evidence type="ECO:0000256" key="8">
    <source>
        <dbReference type="PIRSR" id="PIRSR001589-1"/>
    </source>
</evidence>
<dbReference type="PANTHER" id="PTHR43284:SF1">
    <property type="entry name" value="ASPARAGINE SYNTHETASE"/>
    <property type="match status" value="1"/>
</dbReference>
<dbReference type="PANTHER" id="PTHR43284">
    <property type="entry name" value="ASPARAGINE SYNTHETASE (GLUTAMINE-HYDROLYZING)"/>
    <property type="match status" value="1"/>
</dbReference>
<dbReference type="SUPFAM" id="SSF52402">
    <property type="entry name" value="Adenine nucleotide alpha hydrolases-like"/>
    <property type="match status" value="1"/>
</dbReference>
<evidence type="ECO:0000256" key="2">
    <source>
        <dbReference type="ARBA" id="ARBA00005752"/>
    </source>
</evidence>
<dbReference type="Pfam" id="PF00733">
    <property type="entry name" value="Asn_synthase"/>
    <property type="match status" value="1"/>
</dbReference>
<dbReference type="GO" id="GO:0005524">
    <property type="term" value="F:ATP binding"/>
    <property type="evidence" value="ECO:0007669"/>
    <property type="project" value="UniProtKB-KW"/>
</dbReference>
<evidence type="ECO:0000256" key="3">
    <source>
        <dbReference type="ARBA" id="ARBA00012737"/>
    </source>
</evidence>
<dbReference type="EC" id="6.3.5.4" evidence="3"/>
<keyword evidence="6 8" id="KW-0315">Glutamine amidotransferase</keyword>
<feature type="active site" description="For GATase activity" evidence="8">
    <location>
        <position position="2"/>
    </location>
</feature>
<dbReference type="GO" id="GO:0004066">
    <property type="term" value="F:asparagine synthase (glutamine-hydrolyzing) activity"/>
    <property type="evidence" value="ECO:0007669"/>
    <property type="project" value="UniProtKB-EC"/>
</dbReference>
<dbReference type="GO" id="GO:0006529">
    <property type="term" value="P:asparagine biosynthetic process"/>
    <property type="evidence" value="ECO:0007669"/>
    <property type="project" value="UniProtKB-KW"/>
</dbReference>
<evidence type="ECO:0000259" key="11">
    <source>
        <dbReference type="PROSITE" id="PS51278"/>
    </source>
</evidence>
<gene>
    <name evidence="12" type="ORF">A2Y82_01875</name>
</gene>
<dbReference type="Gene3D" id="3.60.20.10">
    <property type="entry name" value="Glutamine Phosphoribosylpyrophosphate, subunit 1, domain 1"/>
    <property type="match status" value="1"/>
</dbReference>
<dbReference type="AlphaFoldDB" id="A0A1G1XM13"/>
<evidence type="ECO:0000256" key="10">
    <source>
        <dbReference type="PIRSR" id="PIRSR001589-3"/>
    </source>
</evidence>
<evidence type="ECO:0000256" key="6">
    <source>
        <dbReference type="ARBA" id="ARBA00022962"/>
    </source>
</evidence>
<dbReference type="SUPFAM" id="SSF56235">
    <property type="entry name" value="N-terminal nucleophile aminohydrolases (Ntn hydrolases)"/>
    <property type="match status" value="1"/>
</dbReference>
<dbReference type="GO" id="GO:0005829">
    <property type="term" value="C:cytosol"/>
    <property type="evidence" value="ECO:0007669"/>
    <property type="project" value="TreeGrafter"/>
</dbReference>
<dbReference type="CDD" id="cd01991">
    <property type="entry name" value="Asn_synthase_B_C"/>
    <property type="match status" value="1"/>
</dbReference>
<dbReference type="CDD" id="cd00712">
    <property type="entry name" value="AsnB"/>
    <property type="match status" value="1"/>
</dbReference>
<dbReference type="Gene3D" id="3.40.50.620">
    <property type="entry name" value="HUPs"/>
    <property type="match status" value="1"/>
</dbReference>
<sequence>MCGIFGFIDKSQQLSKNTLELMSQKLRHRGPDAQGTFINREKNVYLGHNRLSIIDLSANGNQPMSNENQNLWLVYNGEIYNYQEIRQYLMAKGHVFKSDSDTEVILHAYEEWGISCLEKFRGMFAFALWDNNAGKLILVRDRLGIKPLYYLDNNGVFAFASESKAFLTLKDNIWQPEINFDNLQFLLGFNFLPSNTETILQGIKKLAPGNYLILQNNQITIEPYWQLKKSRQLFNVKFADSLAEFERLLEESVRLRMRSDVPVGIMLSGGLDSSVIAALAQKNCPTKINTITASFNHKQDESHYAQLVAQHIGSNHHTLKIDTQDVSDDLEKYIGYFDDLSSFDGGLITNIILTQKIRELGVIVLLLGEGADEVLGGYSWYGLSKFPFNLLPNKIRNLLYYYSISRNLSFNPKFYWKKLNNLIKDFADQDDFDVICQLECLYQLPNHYLMKVDKGTMANATEARVPYLDHKFVEFAYNLPAKYKLRGSLYSFKKSNEKYILRQVAEKYLPPVICQRKKQGFLLPVSDVLKANLDKVHDYIFAADSLSRQLFPEKKLAKLFSKTMIKSSKPYLNAGEIEKELFLWKLWLLECWQKHYFSNH</sequence>
<dbReference type="InterPro" id="IPR033738">
    <property type="entry name" value="AsnB_N"/>
</dbReference>
<evidence type="ECO:0000256" key="7">
    <source>
        <dbReference type="ARBA" id="ARBA00048741"/>
    </source>
</evidence>
<comment type="pathway">
    <text evidence="1">Amino-acid biosynthesis; L-asparagine biosynthesis; L-asparagine from L-aspartate (L-Gln route): step 1/1.</text>
</comment>
<evidence type="ECO:0000256" key="5">
    <source>
        <dbReference type="ARBA" id="ARBA00022840"/>
    </source>
</evidence>
<keyword evidence="8" id="KW-0028">Amino-acid biosynthesis</keyword>